<comment type="subcellular location">
    <subcellularLocation>
        <location evidence="1 6">Cell membrane</location>
        <topology evidence="1 6">Multi-pass membrane protein</topology>
    </subcellularLocation>
</comment>
<evidence type="ECO:0000256" key="5">
    <source>
        <dbReference type="ARBA" id="ARBA00023136"/>
    </source>
</evidence>
<dbReference type="PANTHER" id="PTHR12677">
    <property type="entry name" value="GOLGI APPARATUS MEMBRANE PROTEIN TVP38-RELATED"/>
    <property type="match status" value="1"/>
</dbReference>
<keyword evidence="9" id="KW-1185">Reference proteome</keyword>
<dbReference type="PANTHER" id="PTHR12677:SF59">
    <property type="entry name" value="GOLGI APPARATUS MEMBRANE PROTEIN TVP38-RELATED"/>
    <property type="match status" value="1"/>
</dbReference>
<proteinExistence type="inferred from homology"/>
<dbReference type="GO" id="GO:0005886">
    <property type="term" value="C:plasma membrane"/>
    <property type="evidence" value="ECO:0007669"/>
    <property type="project" value="UniProtKB-SubCell"/>
</dbReference>
<reference evidence="8 9" key="1">
    <citation type="journal article" date="2013" name="Genome Announc.">
        <title>Genome Sequence of the Obligate Gammaproteobacterial Methanotroph Methylomicrobium album Strain BG8.</title>
        <authorList>
            <person name="Kits K.D."/>
            <person name="Kalyuzhnaya M.G."/>
            <person name="Klotz M.G."/>
            <person name="Jetten M.S."/>
            <person name="Op den Camp H.J."/>
            <person name="Vuilleumier S."/>
            <person name="Bringel F."/>
            <person name="Dispirito A.A."/>
            <person name="Murrell J.C."/>
            <person name="Bruce D."/>
            <person name="Cheng J.F."/>
            <person name="Copeland A."/>
            <person name="Goodwin L."/>
            <person name="Hauser L."/>
            <person name="Lajus A."/>
            <person name="Land M.L."/>
            <person name="Lapidus A."/>
            <person name="Lucas S."/>
            <person name="Medigue C."/>
            <person name="Pitluck S."/>
            <person name="Woyke T."/>
            <person name="Zeytun A."/>
            <person name="Stein L.Y."/>
        </authorList>
    </citation>
    <scope>NUCLEOTIDE SEQUENCE [LARGE SCALE GENOMIC DNA]</scope>
    <source>
        <strain evidence="8 9">BG8</strain>
    </source>
</reference>
<evidence type="ECO:0000259" key="7">
    <source>
        <dbReference type="Pfam" id="PF09335"/>
    </source>
</evidence>
<evidence type="ECO:0000256" key="2">
    <source>
        <dbReference type="ARBA" id="ARBA00022475"/>
    </source>
</evidence>
<evidence type="ECO:0000313" key="9">
    <source>
        <dbReference type="Proteomes" id="UP000005090"/>
    </source>
</evidence>
<evidence type="ECO:0000256" key="4">
    <source>
        <dbReference type="ARBA" id="ARBA00022989"/>
    </source>
</evidence>
<feature type="transmembrane region" description="Helical" evidence="6">
    <location>
        <begin position="76"/>
        <end position="100"/>
    </location>
</feature>
<dbReference type="eggNOG" id="COG0398">
    <property type="taxonomic scope" value="Bacteria"/>
</dbReference>
<feature type="transmembrane region" description="Helical" evidence="6">
    <location>
        <begin position="131"/>
        <end position="150"/>
    </location>
</feature>
<dbReference type="AlphaFoldDB" id="H8GL82"/>
<comment type="similarity">
    <text evidence="6">Belongs to the TVP38/TMEM64 family.</text>
</comment>
<keyword evidence="3 6" id="KW-0812">Transmembrane</keyword>
<accession>H8GL82</accession>
<feature type="transmembrane region" description="Helical" evidence="6">
    <location>
        <begin position="195"/>
        <end position="219"/>
    </location>
</feature>
<dbReference type="EMBL" id="CM001475">
    <property type="protein sequence ID" value="EIC28081.1"/>
    <property type="molecule type" value="Genomic_DNA"/>
</dbReference>
<organism evidence="8 9">
    <name type="scientific">Methylomicrobium album BG8</name>
    <dbReference type="NCBI Taxonomy" id="686340"/>
    <lineage>
        <taxon>Bacteria</taxon>
        <taxon>Pseudomonadati</taxon>
        <taxon>Pseudomonadota</taxon>
        <taxon>Gammaproteobacteria</taxon>
        <taxon>Methylococcales</taxon>
        <taxon>Methylococcaceae</taxon>
        <taxon>Methylomicrobium</taxon>
    </lineage>
</organism>
<evidence type="ECO:0000256" key="1">
    <source>
        <dbReference type="ARBA" id="ARBA00004651"/>
    </source>
</evidence>
<dbReference type="RefSeq" id="WP_005368770.1">
    <property type="nucleotide sequence ID" value="NZ_CM001475.1"/>
</dbReference>
<dbReference type="Proteomes" id="UP000005090">
    <property type="component" value="Chromosome"/>
</dbReference>
<gene>
    <name evidence="8" type="ORF">Metal_0217</name>
</gene>
<dbReference type="Pfam" id="PF09335">
    <property type="entry name" value="VTT_dom"/>
    <property type="match status" value="1"/>
</dbReference>
<evidence type="ECO:0000256" key="6">
    <source>
        <dbReference type="RuleBase" id="RU366058"/>
    </source>
</evidence>
<keyword evidence="5 6" id="KW-0472">Membrane</keyword>
<protein>
    <recommendedName>
        <fullName evidence="6">TVP38/TMEM64 family membrane protein</fullName>
    </recommendedName>
</protein>
<dbReference type="STRING" id="686340.Metal_0217"/>
<dbReference type="HOGENOM" id="CLU_038944_3_2_6"/>
<evidence type="ECO:0000313" key="8">
    <source>
        <dbReference type="EMBL" id="EIC28081.1"/>
    </source>
</evidence>
<evidence type="ECO:0000256" key="3">
    <source>
        <dbReference type="ARBA" id="ARBA00022692"/>
    </source>
</evidence>
<name>H8GL82_METAL</name>
<sequence length="236" mass="25566">MMPLPRSRLTWKLAALPVFVALVLLLGHELELYLPDVEVWIQGFGVFAPLGFILLFTVLTPVFVSVDALCLAAGVLFPLATAETVVIIATYLSASAIFFLGRDFLRARVETFLAGHQRFAALDKAISGKRAFRVMFLLRLTPLPFAMLGYALSVTGVKFRPYLGATTGILVYNASLVYFGYAAKHLTGLVQNRPAAGFVSYGLLVLGLGVSVAVLIFIAKMAANLLKELSLENSAH</sequence>
<keyword evidence="2 6" id="KW-1003">Cell membrane</keyword>
<feature type="domain" description="VTT" evidence="7">
    <location>
        <begin position="68"/>
        <end position="181"/>
    </location>
</feature>
<dbReference type="InterPro" id="IPR015414">
    <property type="entry name" value="TMEM64"/>
</dbReference>
<keyword evidence="4 6" id="KW-1133">Transmembrane helix</keyword>
<dbReference type="InterPro" id="IPR032816">
    <property type="entry name" value="VTT_dom"/>
</dbReference>
<feature type="transmembrane region" description="Helical" evidence="6">
    <location>
        <begin position="162"/>
        <end position="183"/>
    </location>
</feature>
<feature type="transmembrane region" description="Helical" evidence="6">
    <location>
        <begin position="43"/>
        <end position="64"/>
    </location>
</feature>